<dbReference type="Proteomes" id="UP000824120">
    <property type="component" value="Chromosome 8"/>
</dbReference>
<gene>
    <name evidence="2" type="ORF">H5410_041503</name>
</gene>
<evidence type="ECO:0000313" key="2">
    <source>
        <dbReference type="EMBL" id="KAG5590989.1"/>
    </source>
</evidence>
<comment type="caution">
    <text evidence="2">The sequence shown here is derived from an EMBL/GenBank/DDBJ whole genome shotgun (WGS) entry which is preliminary data.</text>
</comment>
<organism evidence="2 3">
    <name type="scientific">Solanum commersonii</name>
    <name type="common">Commerson's wild potato</name>
    <name type="synonym">Commerson's nightshade</name>
    <dbReference type="NCBI Taxonomy" id="4109"/>
    <lineage>
        <taxon>Eukaryota</taxon>
        <taxon>Viridiplantae</taxon>
        <taxon>Streptophyta</taxon>
        <taxon>Embryophyta</taxon>
        <taxon>Tracheophyta</taxon>
        <taxon>Spermatophyta</taxon>
        <taxon>Magnoliopsida</taxon>
        <taxon>eudicotyledons</taxon>
        <taxon>Gunneridae</taxon>
        <taxon>Pentapetalae</taxon>
        <taxon>asterids</taxon>
        <taxon>lamiids</taxon>
        <taxon>Solanales</taxon>
        <taxon>Solanaceae</taxon>
        <taxon>Solanoideae</taxon>
        <taxon>Solaneae</taxon>
        <taxon>Solanum</taxon>
    </lineage>
</organism>
<feature type="region of interest" description="Disordered" evidence="1">
    <location>
        <begin position="24"/>
        <end position="43"/>
    </location>
</feature>
<proteinExistence type="predicted"/>
<name>A0A9J5XT44_SOLCO</name>
<evidence type="ECO:0000313" key="3">
    <source>
        <dbReference type="Proteomes" id="UP000824120"/>
    </source>
</evidence>
<keyword evidence="3" id="KW-1185">Reference proteome</keyword>
<reference evidence="2 3" key="1">
    <citation type="submission" date="2020-09" db="EMBL/GenBank/DDBJ databases">
        <title>De no assembly of potato wild relative species, Solanum commersonii.</title>
        <authorList>
            <person name="Cho K."/>
        </authorList>
    </citation>
    <scope>NUCLEOTIDE SEQUENCE [LARGE SCALE GENOMIC DNA]</scope>
    <source>
        <strain evidence="2">LZ3.2</strain>
        <tissue evidence="2">Leaf</tissue>
    </source>
</reference>
<accession>A0A9J5XT44</accession>
<protein>
    <submittedName>
        <fullName evidence="2">Uncharacterized protein</fullName>
    </submittedName>
</protein>
<evidence type="ECO:0000256" key="1">
    <source>
        <dbReference type="SAM" id="MobiDB-lite"/>
    </source>
</evidence>
<dbReference type="EMBL" id="JACXVP010000008">
    <property type="protein sequence ID" value="KAG5590989.1"/>
    <property type="molecule type" value="Genomic_DNA"/>
</dbReference>
<dbReference type="AlphaFoldDB" id="A0A9J5XT44"/>
<sequence length="141" mass="15561">MPGCVGSNIASPIDASSAQAIKGQNLPHSFGSTHDPILQKGRGAGLSSQVSKVAVGQRVVLDGFSILKDRLVDLKSKKERKLILVQAPRQKQRLLKILNDLNESLSKNGFSTILMMRNNNYLNQEQREKILQAVKQEDQNL</sequence>